<proteinExistence type="predicted"/>
<sequence length="65" mass="7334">MDITLLYPRSRGKFLIRSGCRMDLFSYIPAFIVHTTLILVSMGRHGWHDPWGMGSVQVIGGTNIL</sequence>
<organism evidence="2 3">
    <name type="scientific">Aspergillus pseudotamarii</name>
    <dbReference type="NCBI Taxonomy" id="132259"/>
    <lineage>
        <taxon>Eukaryota</taxon>
        <taxon>Fungi</taxon>
        <taxon>Dikarya</taxon>
        <taxon>Ascomycota</taxon>
        <taxon>Pezizomycotina</taxon>
        <taxon>Eurotiomycetes</taxon>
        <taxon>Eurotiomycetidae</taxon>
        <taxon>Eurotiales</taxon>
        <taxon>Aspergillaceae</taxon>
        <taxon>Aspergillus</taxon>
        <taxon>Aspergillus subgen. Circumdati</taxon>
    </lineage>
</organism>
<evidence type="ECO:0000256" key="1">
    <source>
        <dbReference type="SAM" id="Phobius"/>
    </source>
</evidence>
<name>A0A5N6SX79_ASPPS</name>
<keyword evidence="1" id="KW-1133">Transmembrane helix</keyword>
<feature type="transmembrane region" description="Helical" evidence="1">
    <location>
        <begin position="24"/>
        <end position="43"/>
    </location>
</feature>
<keyword evidence="3" id="KW-1185">Reference proteome</keyword>
<dbReference type="GeneID" id="43638381"/>
<keyword evidence="1" id="KW-0472">Membrane</keyword>
<dbReference type="AlphaFoldDB" id="A0A5N6SX79"/>
<evidence type="ECO:0000313" key="2">
    <source>
        <dbReference type="EMBL" id="KAE8139212.1"/>
    </source>
</evidence>
<gene>
    <name evidence="2" type="ORF">BDV38DRAFT_243015</name>
</gene>
<accession>A0A5N6SX79</accession>
<keyword evidence="1" id="KW-0812">Transmembrane</keyword>
<evidence type="ECO:0000313" key="3">
    <source>
        <dbReference type="Proteomes" id="UP000325672"/>
    </source>
</evidence>
<protein>
    <submittedName>
        <fullName evidence="2">Uncharacterized protein</fullName>
    </submittedName>
</protein>
<dbReference type="RefSeq" id="XP_031915275.1">
    <property type="nucleotide sequence ID" value="XM_032054171.1"/>
</dbReference>
<reference evidence="2 3" key="1">
    <citation type="submission" date="2019-04" db="EMBL/GenBank/DDBJ databases">
        <title>Friends and foes A comparative genomics study of 23 Aspergillus species from section Flavi.</title>
        <authorList>
            <consortium name="DOE Joint Genome Institute"/>
            <person name="Kjaerbolling I."/>
            <person name="Vesth T."/>
            <person name="Frisvad J.C."/>
            <person name="Nybo J.L."/>
            <person name="Theobald S."/>
            <person name="Kildgaard S."/>
            <person name="Isbrandt T."/>
            <person name="Kuo A."/>
            <person name="Sato A."/>
            <person name="Lyhne E.K."/>
            <person name="Kogle M.E."/>
            <person name="Wiebenga A."/>
            <person name="Kun R.S."/>
            <person name="Lubbers R.J."/>
            <person name="Makela M.R."/>
            <person name="Barry K."/>
            <person name="Chovatia M."/>
            <person name="Clum A."/>
            <person name="Daum C."/>
            <person name="Haridas S."/>
            <person name="He G."/>
            <person name="LaButti K."/>
            <person name="Lipzen A."/>
            <person name="Mondo S."/>
            <person name="Riley R."/>
            <person name="Salamov A."/>
            <person name="Simmons B.A."/>
            <person name="Magnuson J.K."/>
            <person name="Henrissat B."/>
            <person name="Mortensen U.H."/>
            <person name="Larsen T.O."/>
            <person name="Devries R.P."/>
            <person name="Grigoriev I.V."/>
            <person name="Machida M."/>
            <person name="Baker S.E."/>
            <person name="Andersen M.R."/>
        </authorList>
    </citation>
    <scope>NUCLEOTIDE SEQUENCE [LARGE SCALE GENOMIC DNA]</scope>
    <source>
        <strain evidence="2 3">CBS 117625</strain>
    </source>
</reference>
<dbReference type="EMBL" id="ML743567">
    <property type="protein sequence ID" value="KAE8139212.1"/>
    <property type="molecule type" value="Genomic_DNA"/>
</dbReference>
<dbReference type="Proteomes" id="UP000325672">
    <property type="component" value="Unassembled WGS sequence"/>
</dbReference>